<protein>
    <submittedName>
        <fullName evidence="3">Adaptor protein</fullName>
    </submittedName>
    <submittedName>
        <fullName evidence="2">Genetic competence negative regulator</fullName>
    </submittedName>
    <submittedName>
        <fullName evidence="4">Negative regulator of genetic competence MecA</fullName>
    </submittedName>
</protein>
<evidence type="ECO:0000313" key="4">
    <source>
        <dbReference type="EMBL" id="PTQ54003.1"/>
    </source>
</evidence>
<dbReference type="PANTHER" id="PTHR39161:SF2">
    <property type="entry name" value="ADAPTER PROTEIN MECA 2"/>
    <property type="match status" value="1"/>
</dbReference>
<proteinExistence type="inferred from homology"/>
<accession>A0A132N8S8</accession>
<evidence type="ECO:0000313" key="3">
    <source>
        <dbReference type="EMBL" id="OAR05544.1"/>
    </source>
</evidence>
<keyword evidence="5" id="KW-1185">Reference proteome</keyword>
<evidence type="ECO:0000313" key="2">
    <source>
        <dbReference type="EMBL" id="MBT9282359.1"/>
    </source>
</evidence>
<dbReference type="EMBL" id="JAHHQF010000055">
    <property type="protein sequence ID" value="MBT9282359.1"/>
    <property type="molecule type" value="Genomic_DNA"/>
</dbReference>
<reference evidence="4 6" key="2">
    <citation type="submission" date="2017-08" db="EMBL/GenBank/DDBJ databases">
        <title>Burning lignite coal seam in the remote Altai Mountains harbors a hydrogen-driven thermophilic microbial community.</title>
        <authorList>
            <person name="Kadnikov V.V."/>
            <person name="Mardanov A.V."/>
            <person name="Ivasenko D."/>
            <person name="Beletsky A.V."/>
            <person name="Karnachuk O.V."/>
            <person name="Ravin N.V."/>
        </authorList>
    </citation>
    <scope>NUCLEOTIDE SEQUENCE [LARGE SCALE GENOMIC DNA]</scope>
    <source>
        <strain evidence="4">AL33</strain>
    </source>
</reference>
<comment type="similarity">
    <text evidence="1">Belongs to the MecA family.</text>
</comment>
<dbReference type="PANTHER" id="PTHR39161">
    <property type="entry name" value="ADAPTER PROTEIN MECA"/>
    <property type="match status" value="1"/>
</dbReference>
<dbReference type="OrthoDB" id="2085234at2"/>
<sequence length="206" mass="23331">MRIERIAPDKVRFFLTLDDLSERNIDKDDLWKDLPKVHELFNDMMEQAYYEVGFEVSGPVAVEVFALPSQGMVVVVSKASEESDGEPFDGETIEMEVTLETRDDIACAFRDFEHLLAAVRRVRSVVGPAGRLYHYKGHYVLYFEPLALDEAEYEKLVANLAEYGDIVPVTIHVLEEYGKPIIPERAVEVLGRYFGEGGPFVDPAGR</sequence>
<name>A0A132N8S8_HYDSH</name>
<dbReference type="Pfam" id="PF05389">
    <property type="entry name" value="MecA"/>
    <property type="match status" value="1"/>
</dbReference>
<comment type="caution">
    <text evidence="3">The sequence shown here is derived from an EMBL/GenBank/DDBJ whole genome shotgun (WGS) entry which is preliminary data.</text>
</comment>
<dbReference type="Proteomes" id="UP000243024">
    <property type="component" value="Unassembled WGS sequence"/>
</dbReference>
<evidence type="ECO:0000313" key="5">
    <source>
        <dbReference type="Proteomes" id="UP000243024"/>
    </source>
</evidence>
<dbReference type="STRING" id="1484.SA87_11740"/>
<evidence type="ECO:0000256" key="1">
    <source>
        <dbReference type="ARBA" id="ARBA00005397"/>
    </source>
</evidence>
<reference evidence="3 5" key="1">
    <citation type="submission" date="2015-09" db="EMBL/GenBank/DDBJ databases">
        <title>Draft genome sequence of Hydrogenibacillus schlegelii DSM 2000.</title>
        <authorList>
            <person name="Hemp J."/>
        </authorList>
    </citation>
    <scope>NUCLEOTIDE SEQUENCE [LARGE SCALE GENOMIC DNA]</scope>
    <source>
        <strain evidence="3 5">MA 48</strain>
    </source>
</reference>
<dbReference type="InterPro" id="IPR008681">
    <property type="entry name" value="Neg-reg_MecA"/>
</dbReference>
<dbReference type="EMBL" id="PEBV01000007">
    <property type="protein sequence ID" value="PTQ54003.1"/>
    <property type="molecule type" value="Genomic_DNA"/>
</dbReference>
<dbReference type="InterPro" id="IPR038471">
    <property type="entry name" value="MecA_C_sf"/>
</dbReference>
<dbReference type="PIRSF" id="PIRSF029008">
    <property type="entry name" value="MecA"/>
    <property type="match status" value="1"/>
</dbReference>
<reference evidence="2" key="3">
    <citation type="journal article" date="2021" name="Microbiology">
        <title>Metagenomic Analysis of the Microbial Community in the Underground Coal Fire Area (Kemerovo Region, Russia) Revealed Predominance of Thermophilic Members of the Phyla Deinococcus-thermus, Aquificae, and Firmicutes.</title>
        <authorList>
            <person name="Kadnikov V."/>
            <person name="Mardanov A.V."/>
            <person name="Beletsky A.V."/>
            <person name="Karnachuk O.V."/>
            <person name="Ravin N.V."/>
        </authorList>
    </citation>
    <scope>NUCLEOTIDE SEQUENCE</scope>
    <source>
        <strain evidence="2">RBS10-49</strain>
    </source>
</reference>
<dbReference type="Proteomes" id="UP000244180">
    <property type="component" value="Unassembled WGS sequence"/>
</dbReference>
<dbReference type="RefSeq" id="WP_066197786.1">
    <property type="nucleotide sequence ID" value="NZ_JXBB01000001.1"/>
</dbReference>
<dbReference type="AlphaFoldDB" id="A0A132N8S8"/>
<dbReference type="NCBIfam" id="NF002781">
    <property type="entry name" value="PRK02899.1"/>
    <property type="match status" value="1"/>
</dbReference>
<organism evidence="3 5">
    <name type="scientific">Hydrogenibacillus schlegelii</name>
    <name type="common">Bacillus schlegelii</name>
    <dbReference type="NCBI Taxonomy" id="1484"/>
    <lineage>
        <taxon>Bacteria</taxon>
        <taxon>Bacillati</taxon>
        <taxon>Bacillota</taxon>
        <taxon>Bacilli</taxon>
        <taxon>Bacillales</taxon>
        <taxon>Bacillales Family X. Incertae Sedis</taxon>
        <taxon>Hydrogenibacillus</taxon>
    </lineage>
</organism>
<dbReference type="Gene3D" id="3.30.70.1950">
    <property type="match status" value="1"/>
</dbReference>
<dbReference type="Proteomes" id="UP000748108">
    <property type="component" value="Unassembled WGS sequence"/>
</dbReference>
<gene>
    <name evidence="4" type="ORF">HSCHL_0857</name>
    <name evidence="2" type="ORF">KM312_06855</name>
    <name evidence="3" type="ORF">SA87_11740</name>
</gene>
<dbReference type="EMBL" id="JXBB01000001">
    <property type="protein sequence ID" value="OAR05544.1"/>
    <property type="molecule type" value="Genomic_DNA"/>
</dbReference>
<evidence type="ECO:0000313" key="6">
    <source>
        <dbReference type="Proteomes" id="UP000244180"/>
    </source>
</evidence>